<dbReference type="EMBL" id="CM010723">
    <property type="protein sequence ID" value="RZC76734.1"/>
    <property type="molecule type" value="Genomic_DNA"/>
</dbReference>
<dbReference type="Proteomes" id="UP000316621">
    <property type="component" value="Chromosome 9"/>
</dbReference>
<sequence length="16" mass="1779">MKSSKKQMALSSLVQI</sequence>
<accession>A0A4Y7KTR6</accession>
<dbReference type="AlphaFoldDB" id="A0A4Y7KTR6"/>
<keyword evidence="2" id="KW-1185">Reference proteome</keyword>
<evidence type="ECO:0000313" key="2">
    <source>
        <dbReference type="Proteomes" id="UP000316621"/>
    </source>
</evidence>
<gene>
    <name evidence="1" type="ORF">C5167_000867</name>
</gene>
<name>A0A4Y7KTR6_PAPSO</name>
<organism evidence="1 2">
    <name type="scientific">Papaver somniferum</name>
    <name type="common">Opium poppy</name>
    <dbReference type="NCBI Taxonomy" id="3469"/>
    <lineage>
        <taxon>Eukaryota</taxon>
        <taxon>Viridiplantae</taxon>
        <taxon>Streptophyta</taxon>
        <taxon>Embryophyta</taxon>
        <taxon>Tracheophyta</taxon>
        <taxon>Spermatophyta</taxon>
        <taxon>Magnoliopsida</taxon>
        <taxon>Ranunculales</taxon>
        <taxon>Papaveraceae</taxon>
        <taxon>Papaveroideae</taxon>
        <taxon>Papaver</taxon>
    </lineage>
</organism>
<reference evidence="1 2" key="1">
    <citation type="journal article" date="2018" name="Science">
        <title>The opium poppy genome and morphinan production.</title>
        <authorList>
            <person name="Guo L."/>
            <person name="Winzer T."/>
            <person name="Yang X."/>
            <person name="Li Y."/>
            <person name="Ning Z."/>
            <person name="He Z."/>
            <person name="Teodor R."/>
            <person name="Lu Y."/>
            <person name="Bowser T.A."/>
            <person name="Graham I.A."/>
            <person name="Ye K."/>
        </authorList>
    </citation>
    <scope>NUCLEOTIDE SEQUENCE [LARGE SCALE GENOMIC DNA]</scope>
    <source>
        <strain evidence="2">cv. HN1</strain>
        <tissue evidence="1">Leaves</tissue>
    </source>
</reference>
<evidence type="ECO:0000313" key="1">
    <source>
        <dbReference type="EMBL" id="RZC76734.1"/>
    </source>
</evidence>
<protein>
    <submittedName>
        <fullName evidence="1">Uncharacterized protein</fullName>
    </submittedName>
</protein>
<proteinExistence type="predicted"/>